<keyword evidence="11" id="KW-1185">Reference proteome</keyword>
<dbReference type="InterPro" id="IPR051913">
    <property type="entry name" value="GH2_Domain-Containing"/>
</dbReference>
<feature type="domain" description="Glycoside hydrolase family 2 catalytic" evidence="6">
    <location>
        <begin position="308"/>
        <end position="490"/>
    </location>
</feature>
<evidence type="ECO:0000256" key="1">
    <source>
        <dbReference type="ARBA" id="ARBA00007401"/>
    </source>
</evidence>
<organism evidence="10 11">
    <name type="scientific">Occallatibacter riparius</name>
    <dbReference type="NCBI Taxonomy" id="1002689"/>
    <lineage>
        <taxon>Bacteria</taxon>
        <taxon>Pseudomonadati</taxon>
        <taxon>Acidobacteriota</taxon>
        <taxon>Terriglobia</taxon>
        <taxon>Terriglobales</taxon>
        <taxon>Acidobacteriaceae</taxon>
        <taxon>Occallatibacter</taxon>
    </lineage>
</organism>
<dbReference type="AlphaFoldDB" id="A0A9J7BGS4"/>
<feature type="domain" description="DUF4982" evidence="8">
    <location>
        <begin position="671"/>
        <end position="730"/>
    </location>
</feature>
<dbReference type="Proteomes" id="UP001059380">
    <property type="component" value="Chromosome"/>
</dbReference>
<dbReference type="PANTHER" id="PTHR42732">
    <property type="entry name" value="BETA-GALACTOSIDASE"/>
    <property type="match status" value="1"/>
</dbReference>
<dbReference type="InterPro" id="IPR040605">
    <property type="entry name" value="Glyco_hydro2_dom5"/>
</dbReference>
<dbReference type="PROSITE" id="PS00608">
    <property type="entry name" value="GLYCOSYL_HYDROL_F2_2"/>
    <property type="match status" value="1"/>
</dbReference>
<dbReference type="GO" id="GO:0004553">
    <property type="term" value="F:hydrolase activity, hydrolyzing O-glycosyl compounds"/>
    <property type="evidence" value="ECO:0007669"/>
    <property type="project" value="InterPro"/>
</dbReference>
<dbReference type="KEGG" id="orp:MOP44_14120"/>
<dbReference type="InterPro" id="IPR017853">
    <property type="entry name" value="GH"/>
</dbReference>
<dbReference type="SUPFAM" id="SSF49785">
    <property type="entry name" value="Galactose-binding domain-like"/>
    <property type="match status" value="1"/>
</dbReference>
<evidence type="ECO:0000259" key="6">
    <source>
        <dbReference type="Pfam" id="PF02836"/>
    </source>
</evidence>
<dbReference type="PRINTS" id="PR00132">
    <property type="entry name" value="GLHYDRLASE2"/>
</dbReference>
<dbReference type="InterPro" id="IPR036156">
    <property type="entry name" value="Beta-gal/glucu_dom_sf"/>
</dbReference>
<dbReference type="Gene3D" id="3.20.20.80">
    <property type="entry name" value="Glycosidases"/>
    <property type="match status" value="1"/>
</dbReference>
<dbReference type="Gene3D" id="2.60.120.260">
    <property type="entry name" value="Galactose-binding domain-like"/>
    <property type="match status" value="1"/>
</dbReference>
<proteinExistence type="inferred from homology"/>
<dbReference type="InterPro" id="IPR006104">
    <property type="entry name" value="Glyco_hydro_2_N"/>
</dbReference>
<evidence type="ECO:0000259" key="7">
    <source>
        <dbReference type="Pfam" id="PF02837"/>
    </source>
</evidence>
<reference evidence="10" key="1">
    <citation type="submission" date="2021-04" db="EMBL/GenBank/DDBJ databases">
        <title>Phylogenetic analysis of Acidobacteriaceae.</title>
        <authorList>
            <person name="Qiu L."/>
            <person name="Zhang Q."/>
        </authorList>
    </citation>
    <scope>NUCLEOTIDE SEQUENCE</scope>
    <source>
        <strain evidence="10">DSM 25168</strain>
    </source>
</reference>
<evidence type="ECO:0000259" key="8">
    <source>
        <dbReference type="Pfam" id="PF16355"/>
    </source>
</evidence>
<dbReference type="Pfam" id="PF18565">
    <property type="entry name" value="Glyco_hydro2_C5"/>
    <property type="match status" value="1"/>
</dbReference>
<dbReference type="InterPro" id="IPR008979">
    <property type="entry name" value="Galactose-bd-like_sf"/>
</dbReference>
<evidence type="ECO:0000313" key="10">
    <source>
        <dbReference type="EMBL" id="UWZ81721.1"/>
    </source>
</evidence>
<evidence type="ECO:0000256" key="4">
    <source>
        <dbReference type="SAM" id="SignalP"/>
    </source>
</evidence>
<evidence type="ECO:0000259" key="5">
    <source>
        <dbReference type="Pfam" id="PF00703"/>
    </source>
</evidence>
<evidence type="ECO:0000256" key="2">
    <source>
        <dbReference type="ARBA" id="ARBA00022801"/>
    </source>
</evidence>
<dbReference type="InterPro" id="IPR006103">
    <property type="entry name" value="Glyco_hydro_2_cat"/>
</dbReference>
<protein>
    <submittedName>
        <fullName evidence="10">DUF4982 domain-containing protein</fullName>
    </submittedName>
</protein>
<dbReference type="Pfam" id="PF16355">
    <property type="entry name" value="DUF4982"/>
    <property type="match status" value="1"/>
</dbReference>
<comment type="similarity">
    <text evidence="1">Belongs to the glycosyl hydrolase 2 family.</text>
</comment>
<evidence type="ECO:0000313" key="11">
    <source>
        <dbReference type="Proteomes" id="UP001059380"/>
    </source>
</evidence>
<evidence type="ECO:0000256" key="3">
    <source>
        <dbReference type="ARBA" id="ARBA00023295"/>
    </source>
</evidence>
<dbReference type="GO" id="GO:0005975">
    <property type="term" value="P:carbohydrate metabolic process"/>
    <property type="evidence" value="ECO:0007669"/>
    <property type="project" value="InterPro"/>
</dbReference>
<feature type="signal peptide" evidence="4">
    <location>
        <begin position="1"/>
        <end position="24"/>
    </location>
</feature>
<feature type="domain" description="Glycosyl hydrolases family 2 sugar binding" evidence="7">
    <location>
        <begin position="90"/>
        <end position="182"/>
    </location>
</feature>
<dbReference type="Pfam" id="PF02836">
    <property type="entry name" value="Glyco_hydro_2_C"/>
    <property type="match status" value="1"/>
</dbReference>
<accession>A0A9J7BGS4</accession>
<evidence type="ECO:0000259" key="9">
    <source>
        <dbReference type="Pfam" id="PF18565"/>
    </source>
</evidence>
<keyword evidence="4" id="KW-0732">Signal</keyword>
<feature type="chain" id="PRO_5039890600" evidence="4">
    <location>
        <begin position="25"/>
        <end position="858"/>
    </location>
</feature>
<dbReference type="InterPro" id="IPR006101">
    <property type="entry name" value="Glyco_hydro_2"/>
</dbReference>
<dbReference type="InterPro" id="IPR006102">
    <property type="entry name" value="Ig-like_GH2"/>
</dbReference>
<sequence>MKLQPRLLLALAALVCFTPASIHAAKPDSPRQELAADAGWKFILGDPSGAEAPAFADASWRTVDLPHDWSIESKPDKDNPSGGGGGFFPNGIGWYRKSFQAPSTWKGKRVSVEFDGVYRDAAVYLNGHKLGTHAYGYTAFSFDLTPNLDFSGANVLAVRVDNSAQPNSRWYSGSGIYRHVRVVVTEPTHLAHWGVFITTPEATTISAKVSVHTRVANESSTAADVTVDTTLLDKAGNKVGSAQSRLAFAPGKEDEAAQDIAVANPALWSPDSPNLYRAMSTIRQNGKVIDRVTTPFGIRTLSWSAENGLLLNGKSIKLTGGSVHHDNGPLGAAAFDRAEERRVELLKAAGMNAVRTAHNPPSPAFLDACDRIGLLVLDEPFDVWKAHKVKFDYGDDFDASWKQDISSMVLRDRNHPSIVIWGIGNEIPELEVDRGAELAKQLADQVRALDNTRPLTLAFPGTTTKPTAQAVFSQLDITGYNYNILPTYQKDHEQLPTRMMLTTESWPAKAFPLWTVSHDNPYILGDLTWTAMDYLGESGIGAWQYGTPQQAKMAEGMGGMMANTGFIDQLFTGMANGKDVMADMAKNTDPAAKAMMEVFMHGYPWHAAMCGDLDLTGLRKPQSYYRDIIWNGGDRVYATVRLPEPDGKKIIAIMWATYPTLPSWTWPEQEGKNVDVEVYSGAEKVQLYLNGKLIGEKPTGRDQEFKAVFSVPYAAGTLKAVGLRGDRAVAESILTTAQPSTKLRVTADRTALNANGEDLSFITVEAVDANGRPDLHATNDVQFDISGPGTIAAVGNGDAQDPDAYQGNRRKLFEGRALVVVRTSHKAGSIKLTAKTSGLSDGSVTLKTNSAQPSAELQ</sequence>
<dbReference type="RefSeq" id="WP_260790586.1">
    <property type="nucleotide sequence ID" value="NZ_CP093313.1"/>
</dbReference>
<dbReference type="InterPro" id="IPR032311">
    <property type="entry name" value="DUF4982"/>
</dbReference>
<dbReference type="SUPFAM" id="SSF49303">
    <property type="entry name" value="beta-Galactosidase/glucuronidase domain"/>
    <property type="match status" value="1"/>
</dbReference>
<gene>
    <name evidence="10" type="ORF">MOP44_14120</name>
</gene>
<dbReference type="Pfam" id="PF02837">
    <property type="entry name" value="Glyco_hydro_2_N"/>
    <property type="match status" value="1"/>
</dbReference>
<keyword evidence="3" id="KW-0326">Glycosidase</keyword>
<dbReference type="Gene3D" id="2.60.40.10">
    <property type="entry name" value="Immunoglobulins"/>
    <property type="match status" value="3"/>
</dbReference>
<dbReference type="InterPro" id="IPR013783">
    <property type="entry name" value="Ig-like_fold"/>
</dbReference>
<dbReference type="EMBL" id="CP093313">
    <property type="protein sequence ID" value="UWZ81721.1"/>
    <property type="molecule type" value="Genomic_DNA"/>
</dbReference>
<keyword evidence="2" id="KW-0378">Hydrolase</keyword>
<dbReference type="Pfam" id="PF00703">
    <property type="entry name" value="Glyco_hydro_2"/>
    <property type="match status" value="1"/>
</dbReference>
<dbReference type="InterPro" id="IPR023232">
    <property type="entry name" value="Glyco_hydro_2_AS"/>
</dbReference>
<dbReference type="PANTHER" id="PTHR42732:SF1">
    <property type="entry name" value="BETA-MANNOSIDASE"/>
    <property type="match status" value="1"/>
</dbReference>
<feature type="domain" description="Glycoside hydrolase family 2" evidence="9">
    <location>
        <begin position="743"/>
        <end position="845"/>
    </location>
</feature>
<feature type="domain" description="Glycoside hydrolase family 2 immunoglobulin-like beta-sandwich" evidence="5">
    <location>
        <begin position="195"/>
        <end position="299"/>
    </location>
</feature>
<dbReference type="SUPFAM" id="SSF51445">
    <property type="entry name" value="(Trans)glycosidases"/>
    <property type="match status" value="1"/>
</dbReference>
<name>A0A9J7BGS4_9BACT</name>